<keyword evidence="5" id="KW-0804">Transcription</keyword>
<dbReference type="PROSITE" id="PS50949">
    <property type="entry name" value="HTH_GNTR"/>
    <property type="match status" value="1"/>
</dbReference>
<proteinExistence type="inferred from homology"/>
<dbReference type="InterPro" id="IPR000524">
    <property type="entry name" value="Tscrpt_reg_HTH_GntR"/>
</dbReference>
<keyword evidence="8" id="KW-1185">Reference proteome</keyword>
<keyword evidence="4" id="KW-0238">DNA-binding</keyword>
<dbReference type="Gene3D" id="3.40.640.10">
    <property type="entry name" value="Type I PLP-dependent aspartate aminotransferase-like (Major domain)"/>
    <property type="match status" value="1"/>
</dbReference>
<dbReference type="InterPro" id="IPR036390">
    <property type="entry name" value="WH_DNA-bd_sf"/>
</dbReference>
<evidence type="ECO:0000256" key="4">
    <source>
        <dbReference type="ARBA" id="ARBA00023125"/>
    </source>
</evidence>
<dbReference type="CDD" id="cd00609">
    <property type="entry name" value="AAT_like"/>
    <property type="match status" value="1"/>
</dbReference>
<dbReference type="PANTHER" id="PTHR46577">
    <property type="entry name" value="HTH-TYPE TRANSCRIPTIONAL REGULATORY PROTEIN GABR"/>
    <property type="match status" value="1"/>
</dbReference>
<comment type="similarity">
    <text evidence="1">In the C-terminal section; belongs to the class-I pyridoxal-phosphate-dependent aminotransferase family.</text>
</comment>
<dbReference type="PANTHER" id="PTHR46577:SF1">
    <property type="entry name" value="HTH-TYPE TRANSCRIPTIONAL REGULATORY PROTEIN GABR"/>
    <property type="match status" value="1"/>
</dbReference>
<dbReference type="Pfam" id="PF00155">
    <property type="entry name" value="Aminotran_1_2"/>
    <property type="match status" value="1"/>
</dbReference>
<dbReference type="CDD" id="cd07377">
    <property type="entry name" value="WHTH_GntR"/>
    <property type="match status" value="1"/>
</dbReference>
<dbReference type="InterPro" id="IPR015422">
    <property type="entry name" value="PyrdxlP-dep_Trfase_small"/>
</dbReference>
<dbReference type="InterPro" id="IPR051446">
    <property type="entry name" value="HTH_trans_reg/aminotransferase"/>
</dbReference>
<dbReference type="Gene3D" id="1.10.10.10">
    <property type="entry name" value="Winged helix-like DNA-binding domain superfamily/Winged helix DNA-binding domain"/>
    <property type="match status" value="1"/>
</dbReference>
<evidence type="ECO:0000256" key="2">
    <source>
        <dbReference type="ARBA" id="ARBA00022898"/>
    </source>
</evidence>
<accession>A0ABW5DLX6</accession>
<dbReference type="InterPro" id="IPR015424">
    <property type="entry name" value="PyrdxlP-dep_Trfase"/>
</dbReference>
<dbReference type="SMART" id="SM00345">
    <property type="entry name" value="HTH_GNTR"/>
    <property type="match status" value="1"/>
</dbReference>
<organism evidence="7 8">
    <name type="scientific">Lacibacterium aquatile</name>
    <dbReference type="NCBI Taxonomy" id="1168082"/>
    <lineage>
        <taxon>Bacteria</taxon>
        <taxon>Pseudomonadati</taxon>
        <taxon>Pseudomonadota</taxon>
        <taxon>Alphaproteobacteria</taxon>
        <taxon>Rhodospirillales</taxon>
        <taxon>Rhodospirillaceae</taxon>
    </lineage>
</organism>
<protein>
    <submittedName>
        <fullName evidence="7">PLP-dependent aminotransferase family protein</fullName>
    </submittedName>
</protein>
<keyword evidence="7" id="KW-0032">Aminotransferase</keyword>
<dbReference type="GO" id="GO:0008483">
    <property type="term" value="F:transaminase activity"/>
    <property type="evidence" value="ECO:0007669"/>
    <property type="project" value="UniProtKB-KW"/>
</dbReference>
<keyword evidence="3" id="KW-0805">Transcription regulation</keyword>
<name>A0ABW5DLX6_9PROT</name>
<dbReference type="InterPro" id="IPR015421">
    <property type="entry name" value="PyrdxlP-dep_Trfase_major"/>
</dbReference>
<dbReference type="RefSeq" id="WP_379874963.1">
    <property type="nucleotide sequence ID" value="NZ_JBHUIP010000003.1"/>
</dbReference>
<evidence type="ECO:0000256" key="3">
    <source>
        <dbReference type="ARBA" id="ARBA00023015"/>
    </source>
</evidence>
<dbReference type="Gene3D" id="3.90.1150.10">
    <property type="entry name" value="Aspartate Aminotransferase, domain 1"/>
    <property type="match status" value="1"/>
</dbReference>
<dbReference type="InterPro" id="IPR004839">
    <property type="entry name" value="Aminotransferase_I/II_large"/>
</dbReference>
<dbReference type="EMBL" id="JBHUIP010000003">
    <property type="protein sequence ID" value="MFD2262052.1"/>
    <property type="molecule type" value="Genomic_DNA"/>
</dbReference>
<feature type="domain" description="HTH gntR-type" evidence="6">
    <location>
        <begin position="13"/>
        <end position="81"/>
    </location>
</feature>
<sequence>MSTWKPDLSRHGGPRYRAIADALATDIETGRLPRGARLPTHRELAYQLRMTVGTITRAYAEAEKRGLIGGEVGRGTFVRERPDPAPLGQLPDGIIDLSVNVPRGSGGREAGALAETLMQIAQDADLEALTGYQPHLGMPEHRVALAALIARPGVEAPADRIVLTAGAQHAIMTALSAIVAPGDTIACESVTFGGLKAAARLMHLRVKGIAMDEGGLNPDAFEAACREGTIKALYAVPTLQNPTGIIWSDERRDAICAIAERYGVSILEDDVYGFLVPEAPLPLVSRLPNQVFHLTSTSKSLAPGLRIGCLLAPREAAARLATGIRTTIWMAPPLMAEVVRRWVSDGTADRLMADKRVEGARRQTAARAALWEYGVEAAPTHPSSFHLWIPLPEPRHDMELVAAARREGVLIAGTTSFATGRVLAEGIRLSLGTPSTIEEVTRGARIVGRLISGGDCCDNVL</sequence>
<comment type="caution">
    <text evidence="7">The sequence shown here is derived from an EMBL/GenBank/DDBJ whole genome shotgun (WGS) entry which is preliminary data.</text>
</comment>
<dbReference type="SUPFAM" id="SSF53383">
    <property type="entry name" value="PLP-dependent transferases"/>
    <property type="match status" value="1"/>
</dbReference>
<evidence type="ECO:0000259" key="6">
    <source>
        <dbReference type="PROSITE" id="PS50949"/>
    </source>
</evidence>
<evidence type="ECO:0000256" key="5">
    <source>
        <dbReference type="ARBA" id="ARBA00023163"/>
    </source>
</evidence>
<dbReference type="Pfam" id="PF00392">
    <property type="entry name" value="GntR"/>
    <property type="match status" value="1"/>
</dbReference>
<dbReference type="Proteomes" id="UP001597295">
    <property type="component" value="Unassembled WGS sequence"/>
</dbReference>
<evidence type="ECO:0000256" key="1">
    <source>
        <dbReference type="ARBA" id="ARBA00005384"/>
    </source>
</evidence>
<gene>
    <name evidence="7" type="ORF">ACFSM5_04070</name>
</gene>
<dbReference type="InterPro" id="IPR036388">
    <property type="entry name" value="WH-like_DNA-bd_sf"/>
</dbReference>
<evidence type="ECO:0000313" key="8">
    <source>
        <dbReference type="Proteomes" id="UP001597295"/>
    </source>
</evidence>
<keyword evidence="7" id="KW-0808">Transferase</keyword>
<reference evidence="8" key="1">
    <citation type="journal article" date="2019" name="Int. J. Syst. Evol. Microbiol.">
        <title>The Global Catalogue of Microorganisms (GCM) 10K type strain sequencing project: providing services to taxonomists for standard genome sequencing and annotation.</title>
        <authorList>
            <consortium name="The Broad Institute Genomics Platform"/>
            <consortium name="The Broad Institute Genome Sequencing Center for Infectious Disease"/>
            <person name="Wu L."/>
            <person name="Ma J."/>
        </authorList>
    </citation>
    <scope>NUCLEOTIDE SEQUENCE [LARGE SCALE GENOMIC DNA]</scope>
    <source>
        <strain evidence="8">CGMCC 1.19062</strain>
    </source>
</reference>
<keyword evidence="2" id="KW-0663">Pyridoxal phosphate</keyword>
<evidence type="ECO:0000313" key="7">
    <source>
        <dbReference type="EMBL" id="MFD2262052.1"/>
    </source>
</evidence>
<dbReference type="SUPFAM" id="SSF46785">
    <property type="entry name" value="Winged helix' DNA-binding domain"/>
    <property type="match status" value="1"/>
</dbReference>